<evidence type="ECO:0000256" key="4">
    <source>
        <dbReference type="ARBA" id="ARBA00012438"/>
    </source>
</evidence>
<keyword evidence="7" id="KW-0963">Cytoplasm</keyword>
<keyword evidence="11" id="KW-0547">Nucleotide-binding</keyword>
<keyword evidence="10" id="KW-0479">Metal-binding</keyword>
<keyword evidence="9" id="KW-0808">Transferase</keyword>
<evidence type="ECO:0000256" key="19">
    <source>
        <dbReference type="SAM" id="Phobius"/>
    </source>
</evidence>
<evidence type="ECO:0000259" key="20">
    <source>
        <dbReference type="PROSITE" id="PS50109"/>
    </source>
</evidence>
<dbReference type="PANTHER" id="PTHR24421:SF10">
    <property type="entry name" value="NITRATE_NITRITE SENSOR PROTEIN NARQ"/>
    <property type="match status" value="1"/>
</dbReference>
<proteinExistence type="predicted"/>
<keyword evidence="8" id="KW-0597">Phosphoprotein</keyword>
<dbReference type="Gene3D" id="1.25.40.10">
    <property type="entry name" value="Tetratricopeptide repeat domain"/>
    <property type="match status" value="1"/>
</dbReference>
<evidence type="ECO:0000256" key="5">
    <source>
        <dbReference type="ARBA" id="ARBA00017322"/>
    </source>
</evidence>
<evidence type="ECO:0000256" key="12">
    <source>
        <dbReference type="ARBA" id="ARBA00022777"/>
    </source>
</evidence>
<keyword evidence="15" id="KW-0902">Two-component regulatory system</keyword>
<dbReference type="InterPro" id="IPR036890">
    <property type="entry name" value="HATPase_C_sf"/>
</dbReference>
<evidence type="ECO:0000256" key="16">
    <source>
        <dbReference type="ARBA" id="ARBA00023014"/>
    </source>
</evidence>
<evidence type="ECO:0000256" key="15">
    <source>
        <dbReference type="ARBA" id="ARBA00023012"/>
    </source>
</evidence>
<evidence type="ECO:0000256" key="3">
    <source>
        <dbReference type="ARBA" id="ARBA00004496"/>
    </source>
</evidence>
<dbReference type="Pfam" id="PF07730">
    <property type="entry name" value="HisKA_3"/>
    <property type="match status" value="1"/>
</dbReference>
<keyword evidence="14" id="KW-0408">Iron</keyword>
<feature type="transmembrane region" description="Helical" evidence="19">
    <location>
        <begin position="337"/>
        <end position="357"/>
    </location>
</feature>
<evidence type="ECO:0000256" key="6">
    <source>
        <dbReference type="ARBA" id="ARBA00022485"/>
    </source>
</evidence>
<dbReference type="InterPro" id="IPR003594">
    <property type="entry name" value="HATPase_dom"/>
</dbReference>
<dbReference type="EC" id="2.7.13.3" evidence="4"/>
<dbReference type="InterPro" id="IPR050482">
    <property type="entry name" value="Sensor_HK_TwoCompSys"/>
</dbReference>
<dbReference type="PROSITE" id="PS50109">
    <property type="entry name" value="HIS_KIN"/>
    <property type="match status" value="1"/>
</dbReference>
<keyword evidence="16" id="KW-0411">Iron-sulfur</keyword>
<comment type="function">
    <text evidence="17">Member of the two-component regulatory system NreB/NreC involved in the control of dissimilatory nitrate/nitrite reduction in response to oxygen. NreB functions as a direct oxygen sensor histidine kinase which is autophosphorylated, in the absence of oxygen, probably at the conserved histidine residue, and transfers its phosphate group probably to a conserved aspartate residue of NreC. NreB/NreC activates the expression of the nitrate (narGHJI) and nitrite (nir) reductase operons, as well as the putative nitrate transporter gene narT.</text>
</comment>
<dbReference type="Proteomes" id="UP000468990">
    <property type="component" value="Unassembled WGS sequence"/>
</dbReference>
<evidence type="ECO:0000256" key="10">
    <source>
        <dbReference type="ARBA" id="ARBA00022723"/>
    </source>
</evidence>
<comment type="catalytic activity">
    <reaction evidence="1">
        <text>ATP + protein L-histidine = ADP + protein N-phospho-L-histidine.</text>
        <dbReference type="EC" id="2.7.13.3"/>
    </reaction>
</comment>
<keyword evidence="19" id="KW-0472">Membrane</keyword>
<dbReference type="InterPro" id="IPR004358">
    <property type="entry name" value="Sig_transdc_His_kin-like_C"/>
</dbReference>
<sequence>MVNNQLHITFCFMLTLLCTVGICMGQKKVLSSIEKSIEKGKSKEALKELSLINTTAFLPEDLGYYYFLRAKSYSKQNNDVKAIENYLMAKRQYLKADIVEKAMEINLNIASLLVSYKDNTQKHQFYLKEYMDYAFSTKDNSKILKGYVQLASLKINNKEAQESLSYFRKAISLNKKVKDKKLESKIYNNLAVLFSDVLYKPDSSLYYLRKDNLLLHQERTPNPNYICYNLMNQASNYSQLRQYQKAIDLLHQADKIKLIEYVKVNKENINKFLYLNYKDANDLNKALYHLEISNKYHDSLNTEQQNIAINNFDTKYKTKEKELENFQLKTDIKINNVILYLIASVLIIVLLISVLGYKNITKKKKIAEQEKLIEIQKTEKLLRDQELNDIDLMLESQEKERQNIANELHDDLGSILATLKLNFQNLKRQSEVENQLENKLYDKTDVLLEEAYQKVRNIAHLKNLGVIGSEGLLVAVNKMAEKMSVLEHLTINVIPFELTERLENTIEVALFRMIQELCTNIIKHSEATEVNIYLTQGSPKEINVIIEDNGKGFNPKTIVGKSGIGLKNMEKKVEQLGGTFTIDSILTKGTSIIIDLPL</sequence>
<evidence type="ECO:0000313" key="21">
    <source>
        <dbReference type="EMBL" id="MRX70454.1"/>
    </source>
</evidence>
<reference evidence="21 22" key="1">
    <citation type="submission" date="2019-11" db="EMBL/GenBank/DDBJ databases">
        <title>Flavobacterium resistens genome.</title>
        <authorList>
            <person name="Wilson V.M."/>
            <person name="Newman J.D."/>
        </authorList>
    </citation>
    <scope>NUCLEOTIDE SEQUENCE [LARGE SCALE GENOMIC DNA]</scope>
    <source>
        <strain evidence="21 22">DSM 19382</strain>
    </source>
</reference>
<comment type="subcellular location">
    <subcellularLocation>
        <location evidence="3">Cytoplasm</location>
    </subcellularLocation>
</comment>
<dbReference type="SMART" id="SM00387">
    <property type="entry name" value="HATPase_c"/>
    <property type="match status" value="1"/>
</dbReference>
<evidence type="ECO:0000256" key="17">
    <source>
        <dbReference type="ARBA" id="ARBA00024827"/>
    </source>
</evidence>
<gene>
    <name evidence="21" type="ORF">GJU42_20950</name>
</gene>
<name>A0ABW9QC52_9FLAO</name>
<dbReference type="InterPro" id="IPR011712">
    <property type="entry name" value="Sig_transdc_His_kin_sub3_dim/P"/>
</dbReference>
<evidence type="ECO:0000313" key="22">
    <source>
        <dbReference type="Proteomes" id="UP000468990"/>
    </source>
</evidence>
<evidence type="ECO:0000256" key="1">
    <source>
        <dbReference type="ARBA" id="ARBA00000085"/>
    </source>
</evidence>
<keyword evidence="22" id="KW-1185">Reference proteome</keyword>
<evidence type="ECO:0000256" key="14">
    <source>
        <dbReference type="ARBA" id="ARBA00023004"/>
    </source>
</evidence>
<evidence type="ECO:0000256" key="8">
    <source>
        <dbReference type="ARBA" id="ARBA00022553"/>
    </source>
</evidence>
<keyword evidence="12" id="KW-0418">Kinase</keyword>
<evidence type="ECO:0000256" key="7">
    <source>
        <dbReference type="ARBA" id="ARBA00022490"/>
    </source>
</evidence>
<dbReference type="InterPro" id="IPR011990">
    <property type="entry name" value="TPR-like_helical_dom_sf"/>
</dbReference>
<dbReference type="InterPro" id="IPR005467">
    <property type="entry name" value="His_kinase_dom"/>
</dbReference>
<dbReference type="Gene3D" id="1.20.5.1930">
    <property type="match status" value="1"/>
</dbReference>
<evidence type="ECO:0000256" key="11">
    <source>
        <dbReference type="ARBA" id="ARBA00022741"/>
    </source>
</evidence>
<comment type="cofactor">
    <cofactor evidence="2">
        <name>[4Fe-4S] cluster</name>
        <dbReference type="ChEBI" id="CHEBI:49883"/>
    </cofactor>
</comment>
<dbReference type="EMBL" id="WKKG01000015">
    <property type="protein sequence ID" value="MRX70454.1"/>
    <property type="molecule type" value="Genomic_DNA"/>
</dbReference>
<keyword evidence="6" id="KW-0004">4Fe-4S</keyword>
<evidence type="ECO:0000256" key="18">
    <source>
        <dbReference type="ARBA" id="ARBA00030800"/>
    </source>
</evidence>
<protein>
    <recommendedName>
        <fullName evidence="5">Oxygen sensor histidine kinase NreB</fullName>
        <ecNumber evidence="4">2.7.13.3</ecNumber>
    </recommendedName>
    <alternativeName>
        <fullName evidence="18">Nitrogen regulation protein B</fullName>
    </alternativeName>
</protein>
<comment type="caution">
    <text evidence="21">The sequence shown here is derived from an EMBL/GenBank/DDBJ whole genome shotgun (WGS) entry which is preliminary data.</text>
</comment>
<feature type="domain" description="Histidine kinase" evidence="20">
    <location>
        <begin position="403"/>
        <end position="598"/>
    </location>
</feature>
<dbReference type="Pfam" id="PF02518">
    <property type="entry name" value="HATPase_c"/>
    <property type="match status" value="1"/>
</dbReference>
<evidence type="ECO:0000256" key="2">
    <source>
        <dbReference type="ARBA" id="ARBA00001966"/>
    </source>
</evidence>
<dbReference type="PRINTS" id="PR00344">
    <property type="entry name" value="BCTRLSENSOR"/>
</dbReference>
<dbReference type="CDD" id="cd16917">
    <property type="entry name" value="HATPase_UhpB-NarQ-NarX-like"/>
    <property type="match status" value="1"/>
</dbReference>
<dbReference type="SUPFAM" id="SSF55874">
    <property type="entry name" value="ATPase domain of HSP90 chaperone/DNA topoisomerase II/histidine kinase"/>
    <property type="match status" value="1"/>
</dbReference>
<evidence type="ECO:0000256" key="13">
    <source>
        <dbReference type="ARBA" id="ARBA00022840"/>
    </source>
</evidence>
<dbReference type="SUPFAM" id="SSF48452">
    <property type="entry name" value="TPR-like"/>
    <property type="match status" value="1"/>
</dbReference>
<organism evidence="21 22">
    <name type="scientific">Flavobacterium resistens</name>
    <dbReference type="NCBI Taxonomy" id="443612"/>
    <lineage>
        <taxon>Bacteria</taxon>
        <taxon>Pseudomonadati</taxon>
        <taxon>Bacteroidota</taxon>
        <taxon>Flavobacteriia</taxon>
        <taxon>Flavobacteriales</taxon>
        <taxon>Flavobacteriaceae</taxon>
        <taxon>Flavobacterium</taxon>
    </lineage>
</organism>
<keyword evidence="19" id="KW-0812">Transmembrane</keyword>
<dbReference type="Gene3D" id="3.30.565.10">
    <property type="entry name" value="Histidine kinase-like ATPase, C-terminal domain"/>
    <property type="match status" value="1"/>
</dbReference>
<keyword evidence="19" id="KW-1133">Transmembrane helix</keyword>
<keyword evidence="13" id="KW-0067">ATP-binding</keyword>
<dbReference type="PANTHER" id="PTHR24421">
    <property type="entry name" value="NITRATE/NITRITE SENSOR PROTEIN NARX-RELATED"/>
    <property type="match status" value="1"/>
</dbReference>
<evidence type="ECO:0000256" key="9">
    <source>
        <dbReference type="ARBA" id="ARBA00022679"/>
    </source>
</evidence>
<accession>A0ABW9QC52</accession>